<sequence>MMNRRFLHPAIVFFLLTLLVAFLSWVGSIYGWHDVQSLLSSEGLRWQLRNAVPGFLKAPFLGHLLILAFGIGLWMHSGLGALIMRLFMRHSRLSGKEKRAFCWSLMVGGIFLAGCMLLAWGPWNLVRSITGGLEHSPLAEGCTFLVSVGVGTMALVYGYAVDYYHTDRDLVRGLSYAFVRFSGFFITLFFMVQFFASLRYTGLDVFMGLSPSALHLCYVIGLFLTLFLSRTTNE</sequence>
<dbReference type="GO" id="GO:1902604">
    <property type="term" value="P:p-aminobenzoyl-glutamate transmembrane transport"/>
    <property type="evidence" value="ECO:0007669"/>
    <property type="project" value="InterPro"/>
</dbReference>
<dbReference type="EMBL" id="CP002530">
    <property type="protein sequence ID" value="ADY35297.1"/>
    <property type="molecule type" value="Genomic_DNA"/>
</dbReference>
<reference evidence="2 3" key="1">
    <citation type="journal article" date="2011" name="Stand. Genomic Sci.">
        <title>Complete genome sequence of Bacteroides salanitronis type strain (BL78).</title>
        <authorList>
            <person name="Gronow S."/>
            <person name="Held B."/>
            <person name="Lucas S."/>
            <person name="Lapidus A."/>
            <person name="Del Rio T.G."/>
            <person name="Nolan M."/>
            <person name="Tice H."/>
            <person name="Deshpande S."/>
            <person name="Cheng J.F."/>
            <person name="Pitluck S."/>
            <person name="Liolios K."/>
            <person name="Pagani I."/>
            <person name="Ivanova N."/>
            <person name="Mavromatis K."/>
            <person name="Pati A."/>
            <person name="Tapia R."/>
            <person name="Han C."/>
            <person name="Goodwin L."/>
            <person name="Chen A."/>
            <person name="Palaniappan K."/>
            <person name="Land M."/>
            <person name="Hauser L."/>
            <person name="Chang Y.J."/>
            <person name="Jeffries C.D."/>
            <person name="Brambilla E.M."/>
            <person name="Rohde M."/>
            <person name="Goker M."/>
            <person name="Detter J.C."/>
            <person name="Woyke T."/>
            <person name="Bristow J."/>
            <person name="Markowitz V."/>
            <person name="Hugenholtz P."/>
            <person name="Kyrpides N.C."/>
            <person name="Klenk H.P."/>
            <person name="Eisen J.A."/>
        </authorList>
    </citation>
    <scope>NUCLEOTIDE SEQUENCE [LARGE SCALE GENOMIC DNA]</scope>
    <source>
        <strain evidence="2 3">DSM 18170</strain>
    </source>
</reference>
<name>F0R142_PHOSB</name>
<dbReference type="KEGG" id="bsa:Bacsa_0703"/>
<dbReference type="PANTHER" id="PTHR30282:SF0">
    <property type="entry name" value="P-AMINOBENZOYL-GLUTAMATE TRANSPORT PROTEIN"/>
    <property type="match status" value="1"/>
</dbReference>
<organism evidence="2 3">
    <name type="scientific">Phocaeicola salanitronis (strain DSM 18170 / JCM 13657 / CCUG 60908 / BL78)</name>
    <name type="common">Bacteroides salanitronis</name>
    <dbReference type="NCBI Taxonomy" id="667015"/>
    <lineage>
        <taxon>Bacteria</taxon>
        <taxon>Pseudomonadati</taxon>
        <taxon>Bacteroidota</taxon>
        <taxon>Bacteroidia</taxon>
        <taxon>Bacteroidales</taxon>
        <taxon>Bacteroidaceae</taxon>
        <taxon>Phocaeicola</taxon>
    </lineage>
</organism>
<dbReference type="RefSeq" id="WP_013616752.1">
    <property type="nucleotide sequence ID" value="NC_015164.1"/>
</dbReference>
<evidence type="ECO:0000313" key="3">
    <source>
        <dbReference type="Proteomes" id="UP000007486"/>
    </source>
</evidence>
<keyword evidence="3" id="KW-1185">Reference proteome</keyword>
<evidence type="ECO:0000313" key="2">
    <source>
        <dbReference type="EMBL" id="ADY35297.1"/>
    </source>
</evidence>
<feature type="transmembrane region" description="Helical" evidence="1">
    <location>
        <begin position="60"/>
        <end position="88"/>
    </location>
</feature>
<keyword evidence="1" id="KW-0812">Transmembrane</keyword>
<dbReference type="GO" id="GO:0015558">
    <property type="term" value="F:secondary active p-aminobenzoyl-glutamate transmembrane transporter activity"/>
    <property type="evidence" value="ECO:0007669"/>
    <property type="project" value="InterPro"/>
</dbReference>
<dbReference type="OrthoDB" id="3314392at2"/>
<dbReference type="AlphaFoldDB" id="F0R142"/>
<accession>F0R142</accession>
<evidence type="ECO:0000256" key="1">
    <source>
        <dbReference type="SAM" id="Phobius"/>
    </source>
</evidence>
<feature type="transmembrane region" description="Helical" evidence="1">
    <location>
        <begin position="100"/>
        <end position="123"/>
    </location>
</feature>
<keyword evidence="1" id="KW-1133">Transmembrane helix</keyword>
<feature type="transmembrane region" description="Helical" evidence="1">
    <location>
        <begin position="143"/>
        <end position="161"/>
    </location>
</feature>
<dbReference type="Pfam" id="PF03806">
    <property type="entry name" value="ABG_transport"/>
    <property type="match status" value="1"/>
</dbReference>
<dbReference type="STRING" id="667015.Bacsa_0703"/>
<feature type="transmembrane region" description="Helical" evidence="1">
    <location>
        <begin position="208"/>
        <end position="228"/>
    </location>
</feature>
<dbReference type="PANTHER" id="PTHR30282">
    <property type="entry name" value="P-AMINOBENZOYL GLUTAMATE TRANSPORTER"/>
    <property type="match status" value="1"/>
</dbReference>
<dbReference type="InterPro" id="IPR004697">
    <property type="entry name" value="AbgT"/>
</dbReference>
<proteinExistence type="predicted"/>
<keyword evidence="1" id="KW-0472">Membrane</keyword>
<dbReference type="eggNOG" id="COG2978">
    <property type="taxonomic scope" value="Bacteria"/>
</dbReference>
<protein>
    <submittedName>
        <fullName evidence="2">AbgT transporter</fullName>
    </submittedName>
</protein>
<feature type="transmembrane region" description="Helical" evidence="1">
    <location>
        <begin position="173"/>
        <end position="196"/>
    </location>
</feature>
<gene>
    <name evidence="2" type="ordered locus">Bacsa_0703</name>
</gene>
<dbReference type="HOGENOM" id="CLU_106177_0_0_10"/>
<dbReference type="Proteomes" id="UP000007486">
    <property type="component" value="Chromosome"/>
</dbReference>